<evidence type="ECO:0000256" key="2">
    <source>
        <dbReference type="PIRSR" id="PIRSR617939-1"/>
    </source>
</evidence>
<dbReference type="EMBL" id="CP090569">
    <property type="protein sequence ID" value="USF86277.1"/>
    <property type="molecule type" value="Genomic_DNA"/>
</dbReference>
<dbReference type="PANTHER" id="PTHR12935:SF0">
    <property type="entry name" value="GAMMA-GLUTAMYLCYCLOTRANSFERASE"/>
    <property type="match status" value="1"/>
</dbReference>
<dbReference type="Gene3D" id="3.10.490.10">
    <property type="entry name" value="Gamma-glutamyl cyclotransferase-like"/>
    <property type="match status" value="1"/>
</dbReference>
<dbReference type="KEGG" id="eps:L0Y14_08960"/>
<evidence type="ECO:0000313" key="4">
    <source>
        <dbReference type="EMBL" id="USF86277.1"/>
    </source>
</evidence>
<organism evidence="4 5">
    <name type="scientific">Candidatus Endoriftia persephonae</name>
    <dbReference type="NCBI Taxonomy" id="393765"/>
    <lineage>
        <taxon>Bacteria</taxon>
        <taxon>Pseudomonadati</taxon>
        <taxon>Pseudomonadota</taxon>
        <taxon>Gammaproteobacteria</taxon>
        <taxon>Chromatiales</taxon>
        <taxon>Sedimenticolaceae</taxon>
        <taxon>Candidatus Endoriftia</taxon>
    </lineage>
</organism>
<dbReference type="AlphaFoldDB" id="A0A9J6ZUA4"/>
<dbReference type="InterPro" id="IPR013024">
    <property type="entry name" value="GGCT-like"/>
</dbReference>
<dbReference type="GO" id="GO:0003839">
    <property type="term" value="F:gamma-glutamylcyclotransferase activity"/>
    <property type="evidence" value="ECO:0007669"/>
    <property type="project" value="InterPro"/>
</dbReference>
<keyword evidence="5" id="KW-1185">Reference proteome</keyword>
<proteinExistence type="predicted"/>
<feature type="active site" description="Proton acceptor" evidence="2">
    <location>
        <position position="80"/>
    </location>
</feature>
<evidence type="ECO:0000256" key="3">
    <source>
        <dbReference type="PIRSR" id="PIRSR617939-2"/>
    </source>
</evidence>
<feature type="binding site" evidence="3">
    <location>
        <begin position="4"/>
        <end position="9"/>
    </location>
    <ligand>
        <name>substrate</name>
    </ligand>
</feature>
<gene>
    <name evidence="4" type="ORF">L0Y14_08960</name>
</gene>
<keyword evidence="1" id="KW-0456">Lyase</keyword>
<dbReference type="Proteomes" id="UP001056649">
    <property type="component" value="Chromosome"/>
</dbReference>
<accession>A0A9J6ZUA4</accession>
<dbReference type="InterPro" id="IPR036568">
    <property type="entry name" value="GGCT-like_sf"/>
</dbReference>
<name>A0A9J6ZUA4_9GAMM</name>
<dbReference type="Pfam" id="PF13772">
    <property type="entry name" value="AIG2_2"/>
    <property type="match status" value="1"/>
</dbReference>
<dbReference type="PANTHER" id="PTHR12935">
    <property type="entry name" value="GAMMA-GLUTAMYLCYCLOTRANSFERASE"/>
    <property type="match status" value="1"/>
</dbReference>
<dbReference type="RefSeq" id="WP_005958676.1">
    <property type="nucleotide sequence ID" value="NZ_CP090569.1"/>
</dbReference>
<dbReference type="CDD" id="cd06661">
    <property type="entry name" value="GGCT_like"/>
    <property type="match status" value="1"/>
</dbReference>
<dbReference type="SUPFAM" id="SSF110857">
    <property type="entry name" value="Gamma-glutamyl cyclotransferase-like"/>
    <property type="match status" value="1"/>
</dbReference>
<evidence type="ECO:0000256" key="1">
    <source>
        <dbReference type="ARBA" id="ARBA00023239"/>
    </source>
</evidence>
<evidence type="ECO:0000313" key="5">
    <source>
        <dbReference type="Proteomes" id="UP001056649"/>
    </source>
</evidence>
<reference evidence="4" key="1">
    <citation type="journal article" date="2022" name="Mol. Ecol. Resour.">
        <title>The complete and closed genome of the facultative generalist Candidatus Endoriftia persephone from deep-sea hydrothermal vents.</title>
        <authorList>
            <person name="de Oliveira A.L."/>
            <person name="Srivastava A."/>
            <person name="Espada-Hinojosa S."/>
            <person name="Bright M."/>
        </authorList>
    </citation>
    <scope>NUCLEOTIDE SEQUENCE</scope>
    <source>
        <strain evidence="4">Tica-EPR-9o50.N</strain>
    </source>
</reference>
<protein>
    <submittedName>
        <fullName evidence="4">Gamma-glutamylcyclotransferase</fullName>
    </submittedName>
</protein>
<dbReference type="InterPro" id="IPR017939">
    <property type="entry name" value="G-Glutamylcylcotransferase"/>
</dbReference>
<sequence length="165" mass="18520">MRFYFAYGSNMSLQRMTARIPDAHSLGIACLPKHSLKFHKSGRDGSGKCDAYHTGVACDYILGHLYQISREAGQTLDLYEGRGNGYERKSVRLIVPGAGELEAFTYYATQIDAGLAPFDWYKHHVVIGAEEARLSEDYRREIAVLASVPDPDLECHRREMAIYVG</sequence>